<comment type="caution">
    <text evidence="1">The sequence shown here is derived from an EMBL/GenBank/DDBJ whole genome shotgun (WGS) entry which is preliminary data.</text>
</comment>
<reference evidence="1" key="1">
    <citation type="submission" date="2020-10" db="EMBL/GenBank/DDBJ databases">
        <title>Taxonomic study of unclassified bacteria belonging to the class Ktedonobacteria.</title>
        <authorList>
            <person name="Yabe S."/>
            <person name="Wang C.M."/>
            <person name="Zheng Y."/>
            <person name="Sakai Y."/>
            <person name="Cavaletti L."/>
            <person name="Monciardini P."/>
            <person name="Donadio S."/>
        </authorList>
    </citation>
    <scope>NUCLEOTIDE SEQUENCE</scope>
    <source>
        <strain evidence="1">SOSP1-1</strain>
    </source>
</reference>
<proteinExistence type="predicted"/>
<evidence type="ECO:0000313" key="2">
    <source>
        <dbReference type="Proteomes" id="UP000612362"/>
    </source>
</evidence>
<dbReference type="Proteomes" id="UP000612362">
    <property type="component" value="Unassembled WGS sequence"/>
</dbReference>
<accession>A0A8J3I8B6</accession>
<organism evidence="1 2">
    <name type="scientific">Ktedonospora formicarum</name>
    <dbReference type="NCBI Taxonomy" id="2778364"/>
    <lineage>
        <taxon>Bacteria</taxon>
        <taxon>Bacillati</taxon>
        <taxon>Chloroflexota</taxon>
        <taxon>Ktedonobacteria</taxon>
        <taxon>Ktedonobacterales</taxon>
        <taxon>Ktedonobacteraceae</taxon>
        <taxon>Ktedonospora</taxon>
    </lineage>
</organism>
<protein>
    <submittedName>
        <fullName evidence="1">Uncharacterized protein</fullName>
    </submittedName>
</protein>
<sequence length="112" mass="12619">MSDMSYWFSDKSPLFGLLAKVAVTHNGRYGNIGLHIEVKVDGYLAINVVVDDFYTLANLGKATDPVVVRYAMVVLDDAMFFFARHFYQTYPDAIRKGELHARVNLTITGKLL</sequence>
<dbReference type="AlphaFoldDB" id="A0A8J3I8B6"/>
<dbReference type="EMBL" id="BNJF01000003">
    <property type="protein sequence ID" value="GHO47887.1"/>
    <property type="molecule type" value="Genomic_DNA"/>
</dbReference>
<gene>
    <name evidence="1" type="ORF">KSX_60500</name>
</gene>
<evidence type="ECO:0000313" key="1">
    <source>
        <dbReference type="EMBL" id="GHO47887.1"/>
    </source>
</evidence>
<keyword evidence="2" id="KW-1185">Reference proteome</keyword>
<name>A0A8J3I8B6_9CHLR</name>